<dbReference type="Pfam" id="PF01636">
    <property type="entry name" value="APH"/>
    <property type="match status" value="1"/>
</dbReference>
<organism evidence="4 5">
    <name type="scientific">Kribbella hippodromi</name>
    <dbReference type="NCBI Taxonomy" id="434347"/>
    <lineage>
        <taxon>Bacteria</taxon>
        <taxon>Bacillati</taxon>
        <taxon>Actinomycetota</taxon>
        <taxon>Actinomycetes</taxon>
        <taxon>Propionibacteriales</taxon>
        <taxon>Kribbellaceae</taxon>
        <taxon>Kribbella</taxon>
    </lineage>
</organism>
<keyword evidence="5" id="KW-1185">Reference proteome</keyword>
<dbReference type="SUPFAM" id="SSF56112">
    <property type="entry name" value="Protein kinase-like (PK-like)"/>
    <property type="match status" value="1"/>
</dbReference>
<gene>
    <name evidence="4" type="ORF">GCM10009804_60710</name>
</gene>
<dbReference type="InterPro" id="IPR050249">
    <property type="entry name" value="Pseudomonas-type_ThrB"/>
</dbReference>
<dbReference type="PANTHER" id="PTHR21064">
    <property type="entry name" value="AMINOGLYCOSIDE PHOSPHOTRANSFERASE DOMAIN-CONTAINING PROTEIN-RELATED"/>
    <property type="match status" value="1"/>
</dbReference>
<evidence type="ECO:0000256" key="2">
    <source>
        <dbReference type="SAM" id="MobiDB-lite"/>
    </source>
</evidence>
<name>A0ABN2E7K3_9ACTN</name>
<feature type="region of interest" description="Disordered" evidence="2">
    <location>
        <begin position="1"/>
        <end position="33"/>
    </location>
</feature>
<proteinExistence type="inferred from homology"/>
<dbReference type="PANTHER" id="PTHR21064:SF6">
    <property type="entry name" value="AMINOGLYCOSIDE PHOSPHOTRANSFERASE DOMAIN-CONTAINING PROTEIN"/>
    <property type="match status" value="1"/>
</dbReference>
<accession>A0ABN2E7K3</accession>
<reference evidence="4 5" key="1">
    <citation type="journal article" date="2019" name="Int. J. Syst. Evol. Microbiol.">
        <title>The Global Catalogue of Microorganisms (GCM) 10K type strain sequencing project: providing services to taxonomists for standard genome sequencing and annotation.</title>
        <authorList>
            <consortium name="The Broad Institute Genomics Platform"/>
            <consortium name="The Broad Institute Genome Sequencing Center for Infectious Disease"/>
            <person name="Wu L."/>
            <person name="Ma J."/>
        </authorList>
    </citation>
    <scope>NUCLEOTIDE SEQUENCE [LARGE SCALE GENOMIC DNA]</scope>
    <source>
        <strain evidence="4 5">JCM 15572</strain>
    </source>
</reference>
<evidence type="ECO:0000313" key="5">
    <source>
        <dbReference type="Proteomes" id="UP001501705"/>
    </source>
</evidence>
<feature type="compositionally biased region" description="Basic and acidic residues" evidence="2">
    <location>
        <begin position="15"/>
        <end position="26"/>
    </location>
</feature>
<dbReference type="EMBL" id="BAAAPH010000024">
    <property type="protein sequence ID" value="GAA1596026.1"/>
    <property type="molecule type" value="Genomic_DNA"/>
</dbReference>
<dbReference type="Gene3D" id="3.90.1200.10">
    <property type="match status" value="1"/>
</dbReference>
<protein>
    <recommendedName>
        <fullName evidence="3">Aminoglycoside phosphotransferase domain-containing protein</fullName>
    </recommendedName>
</protein>
<comment type="similarity">
    <text evidence="1">Belongs to the pseudomonas-type ThrB family.</text>
</comment>
<comment type="caution">
    <text evidence="4">The sequence shown here is derived from an EMBL/GenBank/DDBJ whole genome shotgun (WGS) entry which is preliminary data.</text>
</comment>
<sequence length="297" mass="33468">MPLPRTPPLDSFGLDADRLEPTRPGDDESVGNGNWHLWTRGGEHLILRRYHLLHTEVDLRFERAVLDHLDARGWCVPGVVAGPVRYEERLWAVTRFVPGQPHRDETVAQQHERGAILARLHADLRSLDLDAGTRPGFFPAADLDAMGEFQGWDRGIELLAAQRPDLAERSVRAMAYAKELVVEHALLDLPRTVVHGDFASWNLHFDETGRFAGVIDFDLCHPDSRAWELVIARVDRAPELVAGYQAATVNPLTEHELAAIEPLQVVLRVLMVMAELWTAQQSGTFNEPMIVRQLDRT</sequence>
<feature type="domain" description="Aminoglycoside phosphotransferase" evidence="3">
    <location>
        <begin position="32"/>
        <end position="248"/>
    </location>
</feature>
<evidence type="ECO:0000256" key="1">
    <source>
        <dbReference type="ARBA" id="ARBA00038240"/>
    </source>
</evidence>
<dbReference type="Proteomes" id="UP001501705">
    <property type="component" value="Unassembled WGS sequence"/>
</dbReference>
<dbReference type="InterPro" id="IPR011009">
    <property type="entry name" value="Kinase-like_dom_sf"/>
</dbReference>
<dbReference type="InterPro" id="IPR002575">
    <property type="entry name" value="Aminoglycoside_PTrfase"/>
</dbReference>
<dbReference type="RefSeq" id="WP_344238927.1">
    <property type="nucleotide sequence ID" value="NZ_BAAAPH010000024.1"/>
</dbReference>
<evidence type="ECO:0000313" key="4">
    <source>
        <dbReference type="EMBL" id="GAA1596026.1"/>
    </source>
</evidence>
<evidence type="ECO:0000259" key="3">
    <source>
        <dbReference type="Pfam" id="PF01636"/>
    </source>
</evidence>